<evidence type="ECO:0000313" key="16">
    <source>
        <dbReference type="Proteomes" id="UP000018851"/>
    </source>
</evidence>
<evidence type="ECO:0000256" key="11">
    <source>
        <dbReference type="ARBA" id="ARBA00024816"/>
    </source>
</evidence>
<organism evidence="15 16">
    <name type="scientific">Sphingomonas sanxanigenens DSM 19645 = NX02</name>
    <dbReference type="NCBI Taxonomy" id="1123269"/>
    <lineage>
        <taxon>Bacteria</taxon>
        <taxon>Pseudomonadati</taxon>
        <taxon>Pseudomonadota</taxon>
        <taxon>Alphaproteobacteria</taxon>
        <taxon>Sphingomonadales</taxon>
        <taxon>Sphingomonadaceae</taxon>
        <taxon>Sphingomonas</taxon>
    </lineage>
</organism>
<dbReference type="STRING" id="1123269.NX02_28630"/>
<evidence type="ECO:0000256" key="1">
    <source>
        <dbReference type="ARBA" id="ARBA00004429"/>
    </source>
</evidence>
<reference evidence="15 16" key="1">
    <citation type="submission" date="2013-07" db="EMBL/GenBank/DDBJ databases">
        <title>Completed genome of Sphingomonas sanxanigenens NX02.</title>
        <authorList>
            <person name="Ma T."/>
            <person name="Huang H."/>
            <person name="Wu M."/>
            <person name="Li X."/>
            <person name="Li G."/>
        </authorList>
    </citation>
    <scope>NUCLEOTIDE SEQUENCE [LARGE SCALE GENOMIC DNA]</scope>
    <source>
        <strain evidence="15 16">NX02</strain>
    </source>
</reference>
<dbReference type="GO" id="GO:0017038">
    <property type="term" value="P:protein import"/>
    <property type="evidence" value="ECO:0007669"/>
    <property type="project" value="TreeGrafter"/>
</dbReference>
<keyword evidence="16" id="KW-1185">Reference proteome</keyword>
<comment type="similarity">
    <text evidence="12">Belongs to the exbB/tolQ family.</text>
</comment>
<keyword evidence="6" id="KW-0997">Cell inner membrane</keyword>
<keyword evidence="9 13" id="KW-1133">Transmembrane helix</keyword>
<evidence type="ECO:0000313" key="15">
    <source>
        <dbReference type="EMBL" id="AHE57305.1"/>
    </source>
</evidence>
<dbReference type="PANTHER" id="PTHR30625">
    <property type="entry name" value="PROTEIN TOLQ"/>
    <property type="match status" value="1"/>
</dbReference>
<evidence type="ECO:0000256" key="6">
    <source>
        <dbReference type="ARBA" id="ARBA00022519"/>
    </source>
</evidence>
<sequence length="258" mass="26668">MLISTLAAAAPAGENPYGLIPAIVEGGPLTWATAAILTFMSIGTFYILFTKAYDQQKIFGQTKKVRTAFWASPSLKDGAAKLEKNSAYKQIVDDALIALDQHAKLTDPVEAHDWLHGSLNRSQGAINSKLGEGLAFLATVGSTAPFIGLFGTVVGILNALIKIGAAGQASIDAVAGPVGEALIMTAIGLVVAVPAVLAFNWLQRRNKAISEDLGAFSNDLLGYMMSGGAVKPVVVSRAAPAKPVATPPKPAGVSTTKA</sequence>
<dbReference type="OrthoDB" id="9805133at2"/>
<feature type="domain" description="MotA/TolQ/ExbB proton channel" evidence="14">
    <location>
        <begin position="108"/>
        <end position="211"/>
    </location>
</feature>
<evidence type="ECO:0000256" key="2">
    <source>
        <dbReference type="ARBA" id="ARBA00011471"/>
    </source>
</evidence>
<dbReference type="KEGG" id="ssan:NX02_28630"/>
<keyword evidence="8 12" id="KW-0653">Protein transport</keyword>
<comment type="subcellular location">
    <subcellularLocation>
        <location evidence="1">Cell inner membrane</location>
        <topology evidence="1">Multi-pass membrane protein</topology>
    </subcellularLocation>
    <subcellularLocation>
        <location evidence="12">Membrane</location>
        <topology evidence="12">Multi-pass membrane protein</topology>
    </subcellularLocation>
</comment>
<accession>W0ANK7</accession>
<evidence type="ECO:0000256" key="8">
    <source>
        <dbReference type="ARBA" id="ARBA00022927"/>
    </source>
</evidence>
<keyword evidence="7 13" id="KW-0812">Transmembrane</keyword>
<keyword evidence="10 13" id="KW-0472">Membrane</keyword>
<feature type="transmembrane region" description="Helical" evidence="13">
    <location>
        <begin position="181"/>
        <end position="202"/>
    </location>
</feature>
<comment type="subunit">
    <text evidence="2">The accessory proteins ExbB and ExbD seem to form a complex with TonB.</text>
</comment>
<evidence type="ECO:0000256" key="3">
    <source>
        <dbReference type="ARBA" id="ARBA00022093"/>
    </source>
</evidence>
<protein>
    <recommendedName>
        <fullName evidence="3">Biopolymer transport protein ExbB</fullName>
    </recommendedName>
</protein>
<evidence type="ECO:0000256" key="13">
    <source>
        <dbReference type="SAM" id="Phobius"/>
    </source>
</evidence>
<dbReference type="AlphaFoldDB" id="W0ANK7"/>
<evidence type="ECO:0000259" key="14">
    <source>
        <dbReference type="Pfam" id="PF01618"/>
    </source>
</evidence>
<dbReference type="HOGENOM" id="CLU_053325_2_0_5"/>
<gene>
    <name evidence="15" type="ORF">NX02_28630</name>
</gene>
<name>W0ANK7_9SPHN</name>
<dbReference type="EMBL" id="CP006644">
    <property type="protein sequence ID" value="AHE57305.1"/>
    <property type="molecule type" value="Genomic_DNA"/>
</dbReference>
<keyword evidence="5" id="KW-1003">Cell membrane</keyword>
<evidence type="ECO:0000256" key="7">
    <source>
        <dbReference type="ARBA" id="ARBA00022692"/>
    </source>
</evidence>
<feature type="transmembrane region" description="Helical" evidence="13">
    <location>
        <begin position="134"/>
        <end position="161"/>
    </location>
</feature>
<dbReference type="Pfam" id="PF01618">
    <property type="entry name" value="MotA_ExbB"/>
    <property type="match status" value="1"/>
</dbReference>
<comment type="function">
    <text evidence="11">Involved in the TonB-dependent energy-dependent transport of various receptor-bound substrates. Protects ExbD from proteolytic degradation and functionally stabilizes TonB.</text>
</comment>
<keyword evidence="4 12" id="KW-0813">Transport</keyword>
<evidence type="ECO:0000256" key="5">
    <source>
        <dbReference type="ARBA" id="ARBA00022475"/>
    </source>
</evidence>
<feature type="transmembrane region" description="Helical" evidence="13">
    <location>
        <begin position="28"/>
        <end position="49"/>
    </location>
</feature>
<dbReference type="InterPro" id="IPR050790">
    <property type="entry name" value="ExbB/TolQ_transport"/>
</dbReference>
<dbReference type="PANTHER" id="PTHR30625:SF14">
    <property type="entry name" value="BIOPOLYMER TRANSPORT PROTEIN EXBB"/>
    <property type="match status" value="1"/>
</dbReference>
<evidence type="ECO:0000256" key="12">
    <source>
        <dbReference type="RuleBase" id="RU004057"/>
    </source>
</evidence>
<evidence type="ECO:0000256" key="4">
    <source>
        <dbReference type="ARBA" id="ARBA00022448"/>
    </source>
</evidence>
<dbReference type="RefSeq" id="WP_025295395.1">
    <property type="nucleotide sequence ID" value="NZ_CP006644.1"/>
</dbReference>
<evidence type="ECO:0000256" key="9">
    <source>
        <dbReference type="ARBA" id="ARBA00022989"/>
    </source>
</evidence>
<dbReference type="Proteomes" id="UP000018851">
    <property type="component" value="Chromosome"/>
</dbReference>
<evidence type="ECO:0000256" key="10">
    <source>
        <dbReference type="ARBA" id="ARBA00023136"/>
    </source>
</evidence>
<proteinExistence type="inferred from homology"/>
<dbReference type="eggNOG" id="COG0811">
    <property type="taxonomic scope" value="Bacteria"/>
</dbReference>
<dbReference type="PATRIC" id="fig|1123269.5.peg.5625"/>
<dbReference type="InterPro" id="IPR002898">
    <property type="entry name" value="MotA_ExbB_proton_chnl"/>
</dbReference>
<dbReference type="GO" id="GO:0005886">
    <property type="term" value="C:plasma membrane"/>
    <property type="evidence" value="ECO:0007669"/>
    <property type="project" value="UniProtKB-SubCell"/>
</dbReference>